<evidence type="ECO:0000256" key="3">
    <source>
        <dbReference type="ARBA" id="ARBA00022723"/>
    </source>
</evidence>
<dbReference type="SUPFAM" id="SSF51069">
    <property type="entry name" value="Carbonic anhydrase"/>
    <property type="match status" value="1"/>
</dbReference>
<dbReference type="SMART" id="SM01057">
    <property type="entry name" value="Carb_anhydrase"/>
    <property type="match status" value="1"/>
</dbReference>
<evidence type="ECO:0000256" key="2">
    <source>
        <dbReference type="ARBA" id="ARBA00012925"/>
    </source>
</evidence>
<organism evidence="8 9">
    <name type="scientific">Candidatus Enterococcus palustris</name>
    <dbReference type="NCBI Taxonomy" id="1834189"/>
    <lineage>
        <taxon>Bacteria</taxon>
        <taxon>Bacillati</taxon>
        <taxon>Bacillota</taxon>
        <taxon>Bacilli</taxon>
        <taxon>Lactobacillales</taxon>
        <taxon>Enterococcaceae</taxon>
        <taxon>Enterococcus</taxon>
    </lineage>
</organism>
<keyword evidence="9" id="KW-1185">Reference proteome</keyword>
<keyword evidence="5" id="KW-0456">Lyase</keyword>
<dbReference type="Proteomes" id="UP000194948">
    <property type="component" value="Chromosome"/>
</dbReference>
<evidence type="ECO:0000259" key="7">
    <source>
        <dbReference type="PROSITE" id="PS51144"/>
    </source>
</evidence>
<evidence type="ECO:0000313" key="9">
    <source>
        <dbReference type="Proteomes" id="UP000194948"/>
    </source>
</evidence>
<evidence type="ECO:0000256" key="5">
    <source>
        <dbReference type="ARBA" id="ARBA00023239"/>
    </source>
</evidence>
<reference evidence="9" key="1">
    <citation type="submission" date="2017-05" db="EMBL/GenBank/DDBJ databases">
        <title>The Genome Sequence of EEnterococcus faecalis 9F2_4866.</title>
        <authorList>
            <consortium name="The Broad Institute Genomics Platform"/>
            <consortium name="The Broad Institute Genomic Center for Infectious Diseases"/>
            <person name="Earl A."/>
            <person name="Manson A."/>
            <person name="Schwartman J."/>
            <person name="Gilmore M."/>
            <person name="Abouelleil A."/>
            <person name="Cao P."/>
            <person name="Chapman S."/>
            <person name="Cusick C."/>
            <person name="Shea T."/>
            <person name="Young S."/>
            <person name="Neafsey D."/>
            <person name="Nusbaum C."/>
            <person name="Birren B."/>
        </authorList>
    </citation>
    <scope>NUCLEOTIDE SEQUENCE [LARGE SCALE GENOMIC DNA]</scope>
    <source>
        <strain evidence="9">7F3_DIV0205</strain>
    </source>
</reference>
<sequence>MEKEIEWDYSLNKGPESWINLCDDYHQACTKYMQSPIALAKSKITNNLTQDALEIEYECDDFQIQWSKHTFHFIPKSKNNKVYFDGKYFYLDDIHFHIPSEHSLENAVYPIEFHFVHHSQENEPLVIAVLFKKIVGNEELLQIEESCTTINWDLRKKSLRLNPKVFIPQLVNYYAYYGSYTTPPCIGDVHWIVFSTVSSLFSRTILKLMKEKGWTSNNRPIQKQEQKKIWHT</sequence>
<dbReference type="EC" id="4.2.1.1" evidence="2"/>
<dbReference type="PANTHER" id="PTHR18952">
    <property type="entry name" value="CARBONIC ANHYDRASE"/>
    <property type="match status" value="1"/>
</dbReference>
<comment type="similarity">
    <text evidence="1">Belongs to the alpha-carbonic anhydrase family.</text>
</comment>
<feature type="domain" description="Alpha-carbonic anhydrase" evidence="7">
    <location>
        <begin position="5"/>
        <end position="232"/>
    </location>
</feature>
<dbReference type="CDD" id="cd03124">
    <property type="entry name" value="alpha_CA_prokaryotic_like"/>
    <property type="match status" value="1"/>
</dbReference>
<dbReference type="PROSITE" id="PS51144">
    <property type="entry name" value="ALPHA_CA_2"/>
    <property type="match status" value="1"/>
</dbReference>
<comment type="catalytic activity">
    <reaction evidence="6">
        <text>hydrogencarbonate + H(+) = CO2 + H2O</text>
        <dbReference type="Rhea" id="RHEA:10748"/>
        <dbReference type="ChEBI" id="CHEBI:15377"/>
        <dbReference type="ChEBI" id="CHEBI:15378"/>
        <dbReference type="ChEBI" id="CHEBI:16526"/>
        <dbReference type="ChEBI" id="CHEBI:17544"/>
        <dbReference type="EC" id="4.2.1.1"/>
    </reaction>
</comment>
<dbReference type="InterPro" id="IPR001148">
    <property type="entry name" value="CA_dom"/>
</dbReference>
<dbReference type="InterPro" id="IPR023561">
    <property type="entry name" value="Carbonic_anhydrase_a-class"/>
</dbReference>
<dbReference type="GO" id="GO:0004089">
    <property type="term" value="F:carbonate dehydratase activity"/>
    <property type="evidence" value="ECO:0007669"/>
    <property type="project" value="UniProtKB-EC"/>
</dbReference>
<dbReference type="InterPro" id="IPR036398">
    <property type="entry name" value="CA_dom_sf"/>
</dbReference>
<dbReference type="EMBL" id="CP147244">
    <property type="protein sequence ID" value="WYJ99855.1"/>
    <property type="molecule type" value="Genomic_DNA"/>
</dbReference>
<dbReference type="AlphaFoldDB" id="A0AAQ3WCJ2"/>
<evidence type="ECO:0000256" key="4">
    <source>
        <dbReference type="ARBA" id="ARBA00022833"/>
    </source>
</evidence>
<gene>
    <name evidence="8" type="ORF">A5821_000949</name>
</gene>
<keyword evidence="3" id="KW-0479">Metal-binding</keyword>
<accession>A0AAQ3WCJ2</accession>
<keyword evidence="4" id="KW-0862">Zinc</keyword>
<dbReference type="Gene3D" id="3.10.200.10">
    <property type="entry name" value="Alpha carbonic anhydrase"/>
    <property type="match status" value="1"/>
</dbReference>
<name>A0AAQ3WCJ2_9ENTE</name>
<evidence type="ECO:0000256" key="6">
    <source>
        <dbReference type="ARBA" id="ARBA00048348"/>
    </source>
</evidence>
<dbReference type="Pfam" id="PF00194">
    <property type="entry name" value="Carb_anhydrase"/>
    <property type="match status" value="1"/>
</dbReference>
<proteinExistence type="inferred from homology"/>
<dbReference type="InterPro" id="IPR041891">
    <property type="entry name" value="Alpha_CA_prokaryot-like"/>
</dbReference>
<dbReference type="GO" id="GO:0008270">
    <property type="term" value="F:zinc ion binding"/>
    <property type="evidence" value="ECO:0007669"/>
    <property type="project" value="InterPro"/>
</dbReference>
<evidence type="ECO:0000256" key="1">
    <source>
        <dbReference type="ARBA" id="ARBA00010718"/>
    </source>
</evidence>
<dbReference type="RefSeq" id="WP_086313446.1">
    <property type="nucleotide sequence ID" value="NZ_CP147244.1"/>
</dbReference>
<protein>
    <recommendedName>
        <fullName evidence="2">carbonic anhydrase</fullName>
        <ecNumber evidence="2">4.2.1.1</ecNumber>
    </recommendedName>
</protein>
<dbReference type="PANTHER" id="PTHR18952:SF265">
    <property type="entry name" value="CARBONIC ANHYDRASE"/>
    <property type="match status" value="1"/>
</dbReference>
<evidence type="ECO:0000313" key="8">
    <source>
        <dbReference type="EMBL" id="WYJ99855.1"/>
    </source>
</evidence>
<reference evidence="8 9" key="2">
    <citation type="submission" date="2024-03" db="EMBL/GenBank/DDBJ databases">
        <title>The Genome Sequence of Enterococcus sp. DIV0205d.</title>
        <authorList>
            <consortium name="The Broad Institute Genomics Platform"/>
            <consortium name="The Broad Institute Microbial Omics Core"/>
            <consortium name="The Broad Institute Genomic Center for Infectious Diseases"/>
            <person name="Earl A."/>
            <person name="Manson A."/>
            <person name="Gilmore M."/>
            <person name="Schwartman J."/>
            <person name="Shea T."/>
            <person name="Abouelleil A."/>
            <person name="Cao P."/>
            <person name="Chapman S."/>
            <person name="Cusick C."/>
            <person name="Young S."/>
            <person name="Neafsey D."/>
            <person name="Nusbaum C."/>
            <person name="Birren B."/>
        </authorList>
    </citation>
    <scope>NUCLEOTIDE SEQUENCE [LARGE SCALE GENOMIC DNA]</scope>
    <source>
        <strain evidence="8 9">7F3_DIV0205</strain>
    </source>
</reference>